<dbReference type="OrthoDB" id="115856at2"/>
<keyword evidence="6" id="KW-1185">Reference proteome</keyword>
<reference evidence="5" key="3">
    <citation type="submission" date="2018-07" db="EMBL/GenBank/DDBJ databases">
        <authorList>
            <person name="Quirk P.G."/>
            <person name="Krulwich T.A."/>
        </authorList>
    </citation>
    <scope>NUCLEOTIDE SEQUENCE</scope>
    <source>
        <strain evidence="5">CCRI-19302</strain>
    </source>
</reference>
<feature type="chain" id="PRO_5038223311" evidence="2">
    <location>
        <begin position="26"/>
        <end position="312"/>
    </location>
</feature>
<evidence type="ECO:0000259" key="3">
    <source>
        <dbReference type="SMART" id="SM00062"/>
    </source>
</evidence>
<dbReference type="EMBL" id="QICS01000001">
    <property type="protein sequence ID" value="PXV96161.1"/>
    <property type="molecule type" value="Genomic_DNA"/>
</dbReference>
<dbReference type="AlphaFoldDB" id="A0A255IAY1"/>
<proteinExistence type="predicted"/>
<dbReference type="InterPro" id="IPR001638">
    <property type="entry name" value="Solute-binding_3/MltF_N"/>
</dbReference>
<dbReference type="RefSeq" id="WP_094377899.1">
    <property type="nucleotide sequence ID" value="NZ_NOKA02000106.1"/>
</dbReference>
<dbReference type="SUPFAM" id="SSF53850">
    <property type="entry name" value="Periplasmic binding protein-like II"/>
    <property type="match status" value="1"/>
</dbReference>
<evidence type="ECO:0000313" key="7">
    <source>
        <dbReference type="Proteomes" id="UP000247523"/>
    </source>
</evidence>
<sequence>MKRVWKKIKVTLFSVVLMVAFTAGCSSTKSTSDDFTQAEQETKEESSQEAVKTENTKDESELLHKIKEKGVLTVASSNDAPFAYIDVETGEFEGIDAVIIKEIAKRLGIPKVVMKEVAFENLLIELNNKTVDMVTDAMYIKDERLQKALFTNAWYQEGEGIIIPNDSSITAKEDLKQATLGGQKGTTFLETAQAWVKEGKVKEVSIFGKQTELMMAVNTGKIDACITDGIVAAYTLAQDSSLNLKILSPYESEASGKIGAAIRFEDQDFLYEVNTVLDEMKEDGTLMDILEDFGLNEDYFVDVEDGITQNKK</sequence>
<evidence type="ECO:0000313" key="5">
    <source>
        <dbReference type="EMBL" id="RDY27499.1"/>
    </source>
</evidence>
<dbReference type="EMBL" id="NOKA02000106">
    <property type="protein sequence ID" value="RDY27499.1"/>
    <property type="molecule type" value="Genomic_DNA"/>
</dbReference>
<accession>A0A255IAY1</accession>
<dbReference type="Pfam" id="PF00497">
    <property type="entry name" value="SBP_bac_3"/>
    <property type="match status" value="1"/>
</dbReference>
<dbReference type="PANTHER" id="PTHR35936">
    <property type="entry name" value="MEMBRANE-BOUND LYTIC MUREIN TRANSGLYCOSYLASE F"/>
    <property type="match status" value="1"/>
</dbReference>
<comment type="caution">
    <text evidence="5">The sequence shown here is derived from an EMBL/GenBank/DDBJ whole genome shotgun (WGS) entry which is preliminary data.</text>
</comment>
<reference evidence="5 6" key="1">
    <citation type="journal article" date="2017" name="Genome Announc.">
        <title>Draft Genome Sequence of a Sporulating and Motile Strain of Lachnotalea glycerini Isolated from Water in Quebec City, Canada.</title>
        <authorList>
            <person name="Maheux A.F."/>
            <person name="Boudreau D.K."/>
            <person name="Berube E."/>
            <person name="Boissinot M."/>
            <person name="Raymond F."/>
            <person name="Brodeur S."/>
            <person name="Corbeil J."/>
            <person name="Isabel S."/>
            <person name="Omar R.F."/>
            <person name="Bergeron M.G."/>
        </authorList>
    </citation>
    <scope>NUCLEOTIDE SEQUENCE [LARGE SCALE GENOMIC DNA]</scope>
    <source>
        <strain evidence="5 6">CCRI-19302</strain>
    </source>
</reference>
<dbReference type="Proteomes" id="UP000216411">
    <property type="component" value="Unassembled WGS sequence"/>
</dbReference>
<dbReference type="Proteomes" id="UP000247523">
    <property type="component" value="Unassembled WGS sequence"/>
</dbReference>
<organism evidence="5 6">
    <name type="scientific">Lachnotalea glycerini</name>
    <dbReference type="NCBI Taxonomy" id="1763509"/>
    <lineage>
        <taxon>Bacteria</taxon>
        <taxon>Bacillati</taxon>
        <taxon>Bacillota</taxon>
        <taxon>Clostridia</taxon>
        <taxon>Lachnospirales</taxon>
        <taxon>Lachnospiraceae</taxon>
        <taxon>Lachnotalea</taxon>
    </lineage>
</organism>
<gene>
    <name evidence="4" type="ORF">C8E03_101796</name>
    <name evidence="5" type="ORF">CG710_020595</name>
</gene>
<keyword evidence="1 2" id="KW-0732">Signal</keyword>
<feature type="signal peptide" evidence="2">
    <location>
        <begin position="1"/>
        <end position="25"/>
    </location>
</feature>
<reference evidence="4 7" key="2">
    <citation type="submission" date="2018-05" db="EMBL/GenBank/DDBJ databases">
        <title>Genomic Encyclopedia of Type Strains, Phase IV (KMG-IV): sequencing the most valuable type-strain genomes for metagenomic binning, comparative biology and taxonomic classification.</title>
        <authorList>
            <person name="Goeker M."/>
        </authorList>
    </citation>
    <scope>NUCLEOTIDE SEQUENCE [LARGE SCALE GENOMIC DNA]</scope>
    <source>
        <strain evidence="4 7">DSM 28816</strain>
    </source>
</reference>
<dbReference type="Gene3D" id="3.40.190.10">
    <property type="entry name" value="Periplasmic binding protein-like II"/>
    <property type="match status" value="2"/>
</dbReference>
<protein>
    <submittedName>
        <fullName evidence="5">Amino acid ABC transporter substrate-binding protein</fullName>
    </submittedName>
    <submittedName>
        <fullName evidence="4">Polar amino acid transport system substrate-binding protein</fullName>
    </submittedName>
</protein>
<dbReference type="CDD" id="cd13530">
    <property type="entry name" value="PBP2_peptides_like"/>
    <property type="match status" value="1"/>
</dbReference>
<dbReference type="SMART" id="SM00062">
    <property type="entry name" value="PBPb"/>
    <property type="match status" value="1"/>
</dbReference>
<evidence type="ECO:0000256" key="1">
    <source>
        <dbReference type="ARBA" id="ARBA00022729"/>
    </source>
</evidence>
<name>A0A255IAY1_9FIRM</name>
<evidence type="ECO:0000313" key="4">
    <source>
        <dbReference type="EMBL" id="PXV96161.1"/>
    </source>
</evidence>
<feature type="domain" description="Solute-binding protein family 3/N-terminal" evidence="3">
    <location>
        <begin position="71"/>
        <end position="297"/>
    </location>
</feature>
<evidence type="ECO:0000256" key="2">
    <source>
        <dbReference type="SAM" id="SignalP"/>
    </source>
</evidence>
<evidence type="ECO:0000313" key="6">
    <source>
        <dbReference type="Proteomes" id="UP000216411"/>
    </source>
</evidence>
<dbReference type="PROSITE" id="PS51257">
    <property type="entry name" value="PROKAR_LIPOPROTEIN"/>
    <property type="match status" value="1"/>
</dbReference>
<dbReference type="PANTHER" id="PTHR35936:SF17">
    <property type="entry name" value="ARGININE-BINDING EXTRACELLULAR PROTEIN ARTP"/>
    <property type="match status" value="1"/>
</dbReference>